<accession>R7UPG0</accession>
<keyword evidence="13" id="KW-1185">Reference proteome</keyword>
<dbReference type="FunCoup" id="R7UPG0">
    <property type="interactions" value="419"/>
</dbReference>
<organism evidence="11">
    <name type="scientific">Capitella teleta</name>
    <name type="common">Polychaete worm</name>
    <dbReference type="NCBI Taxonomy" id="283909"/>
    <lineage>
        <taxon>Eukaryota</taxon>
        <taxon>Metazoa</taxon>
        <taxon>Spiralia</taxon>
        <taxon>Lophotrochozoa</taxon>
        <taxon>Annelida</taxon>
        <taxon>Polychaeta</taxon>
        <taxon>Sedentaria</taxon>
        <taxon>Scolecida</taxon>
        <taxon>Capitellidae</taxon>
        <taxon>Capitella</taxon>
    </lineage>
</organism>
<feature type="region of interest" description="Disordered" evidence="7">
    <location>
        <begin position="29"/>
        <end position="68"/>
    </location>
</feature>
<dbReference type="PANTHER" id="PTHR13954:SF6">
    <property type="entry name" value="NON-SPECIFIC SERINE_THREONINE PROTEIN KINASE"/>
    <property type="match status" value="1"/>
</dbReference>
<dbReference type="InterPro" id="IPR045133">
    <property type="entry name" value="IRE1/2-like"/>
</dbReference>
<dbReference type="InterPro" id="IPR002372">
    <property type="entry name" value="PQQ_rpt_dom"/>
</dbReference>
<dbReference type="Gene3D" id="3.30.200.20">
    <property type="entry name" value="Phosphorylase Kinase, domain 1"/>
    <property type="match status" value="1"/>
</dbReference>
<keyword evidence="8" id="KW-0472">Membrane</keyword>
<reference evidence="11 13" key="2">
    <citation type="journal article" date="2013" name="Nature">
        <title>Insights into bilaterian evolution from three spiralian genomes.</title>
        <authorList>
            <person name="Simakov O."/>
            <person name="Marletaz F."/>
            <person name="Cho S.J."/>
            <person name="Edsinger-Gonzales E."/>
            <person name="Havlak P."/>
            <person name="Hellsten U."/>
            <person name="Kuo D.H."/>
            <person name="Larsson T."/>
            <person name="Lv J."/>
            <person name="Arendt D."/>
            <person name="Savage R."/>
            <person name="Osoegawa K."/>
            <person name="de Jong P."/>
            <person name="Grimwood J."/>
            <person name="Chapman J.A."/>
            <person name="Shapiro H."/>
            <person name="Aerts A."/>
            <person name="Otillar R.P."/>
            <person name="Terry A.Y."/>
            <person name="Boore J.L."/>
            <person name="Grigoriev I.V."/>
            <person name="Lindberg D.R."/>
            <person name="Seaver E.C."/>
            <person name="Weisblat D.A."/>
            <person name="Putnam N.H."/>
            <person name="Rokhsar D.S."/>
        </authorList>
    </citation>
    <scope>NUCLEOTIDE SEQUENCE</scope>
    <source>
        <strain evidence="11 13">I ESC-2004</strain>
    </source>
</reference>
<dbReference type="OMA" id="TSLHNQW"/>
<dbReference type="GO" id="GO:0051082">
    <property type="term" value="F:unfolded protein binding"/>
    <property type="evidence" value="ECO:0007669"/>
    <property type="project" value="TreeGrafter"/>
</dbReference>
<dbReference type="AlphaFoldDB" id="R7UPG0"/>
<dbReference type="OrthoDB" id="63989at2759"/>
<evidence type="ECO:0000256" key="7">
    <source>
        <dbReference type="SAM" id="MobiDB-lite"/>
    </source>
</evidence>
<evidence type="ECO:0000313" key="11">
    <source>
        <dbReference type="EMBL" id="ELU05837.1"/>
    </source>
</evidence>
<keyword evidence="3" id="KW-0808">Transferase</keyword>
<dbReference type="Gene3D" id="2.130.10.10">
    <property type="entry name" value="YVTN repeat-like/Quinoprotein amine dehydrogenase"/>
    <property type="match status" value="1"/>
</dbReference>
<dbReference type="InterPro" id="IPR015943">
    <property type="entry name" value="WD40/YVTN_repeat-like_dom_sf"/>
</dbReference>
<dbReference type="GO" id="GO:0036498">
    <property type="term" value="P:IRE1-mediated unfolded protein response"/>
    <property type="evidence" value="ECO:0007669"/>
    <property type="project" value="TreeGrafter"/>
</dbReference>
<keyword evidence="8" id="KW-0812">Transmembrane</keyword>
<dbReference type="SUPFAM" id="SSF50998">
    <property type="entry name" value="Quinoprotein alcohol dehydrogenase-like"/>
    <property type="match status" value="1"/>
</dbReference>
<evidence type="ECO:0000256" key="9">
    <source>
        <dbReference type="SAM" id="SignalP"/>
    </source>
</evidence>
<keyword evidence="5" id="KW-0418">Kinase</keyword>
<evidence type="ECO:0000256" key="8">
    <source>
        <dbReference type="SAM" id="Phobius"/>
    </source>
</evidence>
<dbReference type="SUPFAM" id="SSF56112">
    <property type="entry name" value="Protein kinase-like (PK-like)"/>
    <property type="match status" value="1"/>
</dbReference>
<feature type="compositionally biased region" description="Polar residues" evidence="7">
    <location>
        <begin position="507"/>
        <end position="517"/>
    </location>
</feature>
<feature type="region of interest" description="Disordered" evidence="7">
    <location>
        <begin position="494"/>
        <end position="517"/>
    </location>
</feature>
<reference evidence="12" key="3">
    <citation type="submission" date="2015-06" db="UniProtKB">
        <authorList>
            <consortium name="EnsemblMetazoa"/>
        </authorList>
    </citation>
    <scope>IDENTIFICATION</scope>
</reference>
<dbReference type="InterPro" id="IPR011009">
    <property type="entry name" value="Kinase-like_dom_sf"/>
</dbReference>
<evidence type="ECO:0000256" key="4">
    <source>
        <dbReference type="ARBA" id="ARBA00022741"/>
    </source>
</evidence>
<evidence type="ECO:0000256" key="2">
    <source>
        <dbReference type="ARBA" id="ARBA00022527"/>
    </source>
</evidence>
<protein>
    <recommendedName>
        <fullName evidence="1">non-specific serine/threonine protein kinase</fullName>
        <ecNumber evidence="1">2.7.11.1</ecNumber>
    </recommendedName>
</protein>
<dbReference type="EMBL" id="KB301197">
    <property type="protein sequence ID" value="ELU05837.1"/>
    <property type="molecule type" value="Genomic_DNA"/>
</dbReference>
<dbReference type="PROSITE" id="PS50011">
    <property type="entry name" value="PROTEIN_KINASE_DOM"/>
    <property type="match status" value="1"/>
</dbReference>
<dbReference type="GO" id="GO:0004521">
    <property type="term" value="F:RNA endonuclease activity"/>
    <property type="evidence" value="ECO:0007669"/>
    <property type="project" value="InterPro"/>
</dbReference>
<dbReference type="Pfam" id="PF13360">
    <property type="entry name" value="PQQ_2"/>
    <property type="match status" value="1"/>
</dbReference>
<feature type="domain" description="Protein kinase" evidence="10">
    <location>
        <begin position="538"/>
        <end position="598"/>
    </location>
</feature>
<sequence length="598" mass="65998">MYLVHPTLLLIVLSLGWVTTREEPYKYGDEMPETEVHVEESDGWLSSTDPITTKASESADDSDQPDQKSLISSDGLLFVSTLDGSFHAVSKADGQIQWSLKEDPVLKTPNEADKRPSFLPDPKDGSLYMFSTGYEGLRKLPFTIPELVSASPCKSTDGALYSGSKKDTWFAVDPVQGKKTETLGMDGQQKMCPSNPANTMFIGRTEYTLMVFDGVTRQKLWNATFIDYSSNINSSNLVEHGLQHFASSSSGLVVSMDAENGNVMWAHDYGAPVVAMYISDSDELHKVPFFSMATETLEHLTGQMTSTEMKNKFLAQAESQVFHPTLFVGEHDNIFYALPSLVDENTVTISTWSRGPLLLPGPDVPDDTNSDVMQRTLIAGTDQSSSVIVLGYHEVPELAKARMATSHQITDRSSASIVIPSTSVAPVLDKDEIGSVQVKLQPAAAEDYISNDVKFITAVILGLFLIIFLIYFLPRKTEESIKIMLKQQLAEHNKQQQQNSEQKSAQTSIPSSHTSTASLDASGIEIPEGWLAAGKILYNPKTVLGHGCEGTFVYRGSFDNRDVAVKRILPECFSFADREVELLRESDQHPNVIRYFCT</sequence>
<dbReference type="GO" id="GO:0005524">
    <property type="term" value="F:ATP binding"/>
    <property type="evidence" value="ECO:0007669"/>
    <property type="project" value="UniProtKB-KW"/>
</dbReference>
<name>R7UPG0_CAPTE</name>
<dbReference type="EnsemblMetazoa" id="CapteT186737">
    <property type="protein sequence ID" value="CapteP186737"/>
    <property type="gene ID" value="CapteG186737"/>
</dbReference>
<keyword evidence="6" id="KW-0067">ATP-binding</keyword>
<dbReference type="GO" id="GO:1990604">
    <property type="term" value="C:IRE1-TRAF2-ASK1 complex"/>
    <property type="evidence" value="ECO:0007669"/>
    <property type="project" value="TreeGrafter"/>
</dbReference>
<dbReference type="GO" id="GO:0070059">
    <property type="term" value="P:intrinsic apoptotic signaling pathway in response to endoplasmic reticulum stress"/>
    <property type="evidence" value="ECO:0007669"/>
    <property type="project" value="TreeGrafter"/>
</dbReference>
<feature type="compositionally biased region" description="Low complexity" evidence="7">
    <location>
        <begin position="495"/>
        <end position="506"/>
    </location>
</feature>
<proteinExistence type="predicted"/>
<dbReference type="SMART" id="SM00564">
    <property type="entry name" value="PQQ"/>
    <property type="match status" value="5"/>
</dbReference>
<keyword evidence="8" id="KW-1133">Transmembrane helix</keyword>
<keyword evidence="2" id="KW-0723">Serine/threonine-protein kinase</keyword>
<evidence type="ECO:0000256" key="1">
    <source>
        <dbReference type="ARBA" id="ARBA00012513"/>
    </source>
</evidence>
<reference evidence="13" key="1">
    <citation type="submission" date="2012-12" db="EMBL/GenBank/DDBJ databases">
        <authorList>
            <person name="Hellsten U."/>
            <person name="Grimwood J."/>
            <person name="Chapman J.A."/>
            <person name="Shapiro H."/>
            <person name="Aerts A."/>
            <person name="Otillar R.P."/>
            <person name="Terry A.Y."/>
            <person name="Boore J.L."/>
            <person name="Simakov O."/>
            <person name="Marletaz F."/>
            <person name="Cho S.-J."/>
            <person name="Edsinger-Gonzales E."/>
            <person name="Havlak P."/>
            <person name="Kuo D.-H."/>
            <person name="Larsson T."/>
            <person name="Lv J."/>
            <person name="Arendt D."/>
            <person name="Savage R."/>
            <person name="Osoegawa K."/>
            <person name="de Jong P."/>
            <person name="Lindberg D.R."/>
            <person name="Seaver E.C."/>
            <person name="Weisblat D.A."/>
            <person name="Putnam N.H."/>
            <person name="Grigoriev I.V."/>
            <person name="Rokhsar D.S."/>
        </authorList>
    </citation>
    <scope>NUCLEOTIDE SEQUENCE</scope>
    <source>
        <strain evidence="13">I ESC-2004</strain>
    </source>
</reference>
<gene>
    <name evidence="11" type="ORF">CAPTEDRAFT_186737</name>
</gene>
<dbReference type="STRING" id="283909.R7UPG0"/>
<keyword evidence="9" id="KW-0732">Signal</keyword>
<dbReference type="InterPro" id="IPR011047">
    <property type="entry name" value="Quinoprotein_ADH-like_sf"/>
</dbReference>
<dbReference type="EMBL" id="AMQN01007703">
    <property type="status" value="NOT_ANNOTATED_CDS"/>
    <property type="molecule type" value="Genomic_DNA"/>
</dbReference>
<evidence type="ECO:0000256" key="5">
    <source>
        <dbReference type="ARBA" id="ARBA00022777"/>
    </source>
</evidence>
<evidence type="ECO:0000256" key="6">
    <source>
        <dbReference type="ARBA" id="ARBA00022840"/>
    </source>
</evidence>
<dbReference type="CDD" id="cd09769">
    <property type="entry name" value="Luminal_IRE1"/>
    <property type="match status" value="1"/>
</dbReference>
<evidence type="ECO:0000256" key="3">
    <source>
        <dbReference type="ARBA" id="ARBA00022679"/>
    </source>
</evidence>
<dbReference type="PANTHER" id="PTHR13954">
    <property type="entry name" value="IRE1-RELATED"/>
    <property type="match status" value="1"/>
</dbReference>
<feature type="transmembrane region" description="Helical" evidence="8">
    <location>
        <begin position="455"/>
        <end position="474"/>
    </location>
</feature>
<dbReference type="FunFam" id="3.30.200.20:FF:000077">
    <property type="entry name" value="Putative Serine/threonine-protein kinase/endoribonuclease IRE1"/>
    <property type="match status" value="1"/>
</dbReference>
<keyword evidence="4" id="KW-0547">Nucleotide-binding</keyword>
<feature type="chain" id="PRO_5008788223" description="non-specific serine/threonine protein kinase" evidence="9">
    <location>
        <begin position="23"/>
        <end position="598"/>
    </location>
</feature>
<dbReference type="Proteomes" id="UP000014760">
    <property type="component" value="Unassembled WGS sequence"/>
</dbReference>
<evidence type="ECO:0000313" key="13">
    <source>
        <dbReference type="Proteomes" id="UP000014760"/>
    </source>
</evidence>
<dbReference type="EC" id="2.7.11.1" evidence="1"/>
<dbReference type="InterPro" id="IPR018391">
    <property type="entry name" value="PQQ_b-propeller_rpt"/>
</dbReference>
<feature type="compositionally biased region" description="Basic and acidic residues" evidence="7">
    <location>
        <begin position="29"/>
        <end position="40"/>
    </location>
</feature>
<feature type="signal peptide" evidence="9">
    <location>
        <begin position="1"/>
        <end position="22"/>
    </location>
</feature>
<dbReference type="InterPro" id="IPR000719">
    <property type="entry name" value="Prot_kinase_dom"/>
</dbReference>
<feature type="compositionally biased region" description="Polar residues" evidence="7">
    <location>
        <begin position="44"/>
        <end position="56"/>
    </location>
</feature>
<dbReference type="GO" id="GO:0004674">
    <property type="term" value="F:protein serine/threonine kinase activity"/>
    <property type="evidence" value="ECO:0007669"/>
    <property type="project" value="UniProtKB-KW"/>
</dbReference>
<evidence type="ECO:0000259" key="10">
    <source>
        <dbReference type="PROSITE" id="PS50011"/>
    </source>
</evidence>
<evidence type="ECO:0000313" key="12">
    <source>
        <dbReference type="EnsemblMetazoa" id="CapteP186737"/>
    </source>
</evidence>
<feature type="non-terminal residue" evidence="11">
    <location>
        <position position="598"/>
    </location>
</feature>
<dbReference type="HOGENOM" id="CLU_004875_1_1_1"/>